<dbReference type="Gene3D" id="3.30.160.60">
    <property type="entry name" value="Classic Zinc Finger"/>
    <property type="match status" value="2"/>
</dbReference>
<dbReference type="GeneID" id="63780899"/>
<dbReference type="PROSITE" id="PS50157">
    <property type="entry name" value="ZINC_FINGER_C2H2_2"/>
    <property type="match status" value="4"/>
</dbReference>
<evidence type="ECO:0000256" key="5">
    <source>
        <dbReference type="PROSITE-ProRule" id="PRU00042"/>
    </source>
</evidence>
<accession>A0A1Y2EIF9</accession>
<name>A0A1Y2EIF9_9PEZI</name>
<feature type="region of interest" description="Disordered" evidence="6">
    <location>
        <begin position="1"/>
        <end position="24"/>
    </location>
</feature>
<dbReference type="SUPFAM" id="SSF57667">
    <property type="entry name" value="beta-beta-alpha zinc fingers"/>
    <property type="match status" value="1"/>
</dbReference>
<evidence type="ECO:0000313" key="8">
    <source>
        <dbReference type="EMBL" id="ORY71094.1"/>
    </source>
</evidence>
<dbReference type="GO" id="GO:0008270">
    <property type="term" value="F:zinc ion binding"/>
    <property type="evidence" value="ECO:0007669"/>
    <property type="project" value="UniProtKB-KW"/>
</dbReference>
<dbReference type="InterPro" id="IPR036236">
    <property type="entry name" value="Znf_C2H2_sf"/>
</dbReference>
<dbReference type="SMART" id="SM00355">
    <property type="entry name" value="ZnF_C2H2"/>
    <property type="match status" value="5"/>
</dbReference>
<evidence type="ECO:0000256" key="6">
    <source>
        <dbReference type="SAM" id="MobiDB-lite"/>
    </source>
</evidence>
<dbReference type="PANTHER" id="PTHR24409">
    <property type="entry name" value="ZINC FINGER PROTEIN 142"/>
    <property type="match status" value="1"/>
</dbReference>
<comment type="caution">
    <text evidence="8">The sequence shown here is derived from an EMBL/GenBank/DDBJ whole genome shotgun (WGS) entry which is preliminary data.</text>
</comment>
<dbReference type="STRING" id="1141098.A0A1Y2EIF9"/>
<evidence type="ECO:0000259" key="7">
    <source>
        <dbReference type="PROSITE" id="PS50157"/>
    </source>
</evidence>
<sequence length="395" mass="43885">MSDGQSTRSQWSAIAPSSYAPSEAPTEEGVEFQCPRCDENFRHIRLLKHHQQMNLHYKCDICNQDFADEDSIQLHKFQDHPKEQRLRCPGCGEAFNKAGGLMQHVENHICSVITPEMLHERRDMKYELPKALQTLKVDNDGEYAESTTRSAVNKTTGKAEKPTVDRPNNYRMHVRESNYLKPNESLQAYRMGNSKVSDLLTGEELLKPTKPPMTGTQGNVWGQTKDLFPNAPAKVIPTPEQLRRATASAPSAKTVTSGGRIIDPDASGFTAHVFFESILGKFKCPHGGCGAKFPKAQALVGHLKSPAHRPKALISCPICLKQFNTMSAAVQHAETSSVRCSIQESNEFRSFVHQVTGGLMDGDNSQKTLEKNGGVARFSVPTDFIEDLPMSKRYV</sequence>
<feature type="region of interest" description="Disordered" evidence="6">
    <location>
        <begin position="143"/>
        <end position="166"/>
    </location>
</feature>
<dbReference type="AlphaFoldDB" id="A0A1Y2EIF9"/>
<feature type="domain" description="C2H2-type" evidence="7">
    <location>
        <begin position="32"/>
        <end position="56"/>
    </location>
</feature>
<organism evidence="8 9">
    <name type="scientific">Pseudomassariella vexata</name>
    <dbReference type="NCBI Taxonomy" id="1141098"/>
    <lineage>
        <taxon>Eukaryota</taxon>
        <taxon>Fungi</taxon>
        <taxon>Dikarya</taxon>
        <taxon>Ascomycota</taxon>
        <taxon>Pezizomycotina</taxon>
        <taxon>Sordariomycetes</taxon>
        <taxon>Xylariomycetidae</taxon>
        <taxon>Amphisphaeriales</taxon>
        <taxon>Pseudomassariaceae</taxon>
        <taxon>Pseudomassariella</taxon>
    </lineage>
</organism>
<dbReference type="PANTHER" id="PTHR24409:SF295">
    <property type="entry name" value="AZ2-RELATED"/>
    <property type="match status" value="1"/>
</dbReference>
<feature type="compositionally biased region" description="Polar residues" evidence="6">
    <location>
        <begin position="1"/>
        <end position="12"/>
    </location>
</feature>
<gene>
    <name evidence="8" type="ORF">BCR38DRAFT_492023</name>
</gene>
<proteinExistence type="predicted"/>
<dbReference type="InterPro" id="IPR013087">
    <property type="entry name" value="Znf_C2H2_type"/>
</dbReference>
<dbReference type="PROSITE" id="PS00028">
    <property type="entry name" value="ZINC_FINGER_C2H2_1"/>
    <property type="match status" value="4"/>
</dbReference>
<evidence type="ECO:0000256" key="4">
    <source>
        <dbReference type="ARBA" id="ARBA00022833"/>
    </source>
</evidence>
<reference evidence="8 9" key="1">
    <citation type="submission" date="2016-07" db="EMBL/GenBank/DDBJ databases">
        <title>Pervasive Adenine N6-methylation of Active Genes in Fungi.</title>
        <authorList>
            <consortium name="DOE Joint Genome Institute"/>
            <person name="Mondo S.J."/>
            <person name="Dannebaum R.O."/>
            <person name="Kuo R.C."/>
            <person name="Labutti K."/>
            <person name="Haridas S."/>
            <person name="Kuo A."/>
            <person name="Salamov A."/>
            <person name="Ahrendt S.R."/>
            <person name="Lipzen A."/>
            <person name="Sullivan W."/>
            <person name="Andreopoulos W.B."/>
            <person name="Clum A."/>
            <person name="Lindquist E."/>
            <person name="Daum C."/>
            <person name="Ramamoorthy G.K."/>
            <person name="Gryganskyi A."/>
            <person name="Culley D."/>
            <person name="Magnuson J.K."/>
            <person name="James T.Y."/>
            <person name="O'Malley M.A."/>
            <person name="Stajich J.E."/>
            <person name="Spatafora J.W."/>
            <person name="Visel A."/>
            <person name="Grigoriev I.V."/>
        </authorList>
    </citation>
    <scope>NUCLEOTIDE SEQUENCE [LARGE SCALE GENOMIC DNA]</scope>
    <source>
        <strain evidence="8 9">CBS 129021</strain>
    </source>
</reference>
<dbReference type="GO" id="GO:0000981">
    <property type="term" value="F:DNA-binding transcription factor activity, RNA polymerase II-specific"/>
    <property type="evidence" value="ECO:0007669"/>
    <property type="project" value="TreeGrafter"/>
</dbReference>
<keyword evidence="3 5" id="KW-0863">Zinc-finger</keyword>
<dbReference type="EMBL" id="MCFJ01000001">
    <property type="protein sequence ID" value="ORY71094.1"/>
    <property type="molecule type" value="Genomic_DNA"/>
</dbReference>
<evidence type="ECO:0000256" key="2">
    <source>
        <dbReference type="ARBA" id="ARBA00022737"/>
    </source>
</evidence>
<keyword evidence="9" id="KW-1185">Reference proteome</keyword>
<dbReference type="Pfam" id="PF00096">
    <property type="entry name" value="zf-C2H2"/>
    <property type="match status" value="1"/>
</dbReference>
<feature type="domain" description="C2H2-type" evidence="7">
    <location>
        <begin position="282"/>
        <end position="308"/>
    </location>
</feature>
<feature type="compositionally biased region" description="Polar residues" evidence="6">
    <location>
        <begin position="145"/>
        <end position="156"/>
    </location>
</feature>
<evidence type="ECO:0000256" key="1">
    <source>
        <dbReference type="ARBA" id="ARBA00022723"/>
    </source>
</evidence>
<dbReference type="RefSeq" id="XP_040720686.1">
    <property type="nucleotide sequence ID" value="XM_040864687.1"/>
</dbReference>
<evidence type="ECO:0000256" key="3">
    <source>
        <dbReference type="ARBA" id="ARBA00022771"/>
    </source>
</evidence>
<dbReference type="GO" id="GO:0005634">
    <property type="term" value="C:nucleus"/>
    <property type="evidence" value="ECO:0007669"/>
    <property type="project" value="TreeGrafter"/>
</dbReference>
<keyword evidence="4" id="KW-0862">Zinc</keyword>
<keyword evidence="2" id="KW-0677">Repeat</keyword>
<evidence type="ECO:0000313" key="9">
    <source>
        <dbReference type="Proteomes" id="UP000193689"/>
    </source>
</evidence>
<keyword evidence="1" id="KW-0479">Metal-binding</keyword>
<dbReference type="OrthoDB" id="8117402at2759"/>
<dbReference type="Proteomes" id="UP000193689">
    <property type="component" value="Unassembled WGS sequence"/>
</dbReference>
<protein>
    <recommendedName>
        <fullName evidence="7">C2H2-type domain-containing protein</fullName>
    </recommendedName>
</protein>
<feature type="domain" description="C2H2-type" evidence="7">
    <location>
        <begin position="86"/>
        <end position="108"/>
    </location>
</feature>
<dbReference type="GO" id="GO:0000977">
    <property type="term" value="F:RNA polymerase II transcription regulatory region sequence-specific DNA binding"/>
    <property type="evidence" value="ECO:0007669"/>
    <property type="project" value="TreeGrafter"/>
</dbReference>
<dbReference type="InParanoid" id="A0A1Y2EIF9"/>
<feature type="domain" description="C2H2-type" evidence="7">
    <location>
        <begin position="57"/>
        <end position="85"/>
    </location>
</feature>